<reference evidence="11" key="1">
    <citation type="journal article" date="2019" name="Environ. Microbiol.">
        <title>Fungal ecological strategies reflected in gene transcription - a case study of two litter decomposers.</title>
        <authorList>
            <person name="Barbi F."/>
            <person name="Kohler A."/>
            <person name="Barry K."/>
            <person name="Baskaran P."/>
            <person name="Daum C."/>
            <person name="Fauchery L."/>
            <person name="Ihrmark K."/>
            <person name="Kuo A."/>
            <person name="LaButti K."/>
            <person name="Lipzen A."/>
            <person name="Morin E."/>
            <person name="Grigoriev I.V."/>
            <person name="Henrissat B."/>
            <person name="Lindahl B."/>
            <person name="Martin F."/>
        </authorList>
    </citation>
    <scope>NUCLEOTIDE SEQUENCE</scope>
    <source>
        <strain evidence="11">JB14</strain>
    </source>
</reference>
<feature type="region of interest" description="Disordered" evidence="10">
    <location>
        <begin position="16"/>
        <end position="37"/>
    </location>
</feature>
<keyword evidence="5" id="KW-0489">Methyltransferase</keyword>
<evidence type="ECO:0000256" key="7">
    <source>
        <dbReference type="ARBA" id="ARBA00022691"/>
    </source>
</evidence>
<evidence type="ECO:0000256" key="9">
    <source>
        <dbReference type="ARBA" id="ARBA00038126"/>
    </source>
</evidence>
<feature type="region of interest" description="Disordered" evidence="10">
    <location>
        <begin position="225"/>
        <end position="257"/>
    </location>
</feature>
<evidence type="ECO:0000256" key="4">
    <source>
        <dbReference type="ARBA" id="ARBA00022490"/>
    </source>
</evidence>
<feature type="compositionally biased region" description="Polar residues" evidence="10">
    <location>
        <begin position="20"/>
        <end position="33"/>
    </location>
</feature>
<dbReference type="GO" id="GO:0018064">
    <property type="term" value="F:protein-L-histidine N-tele-methyltransferase activity"/>
    <property type="evidence" value="ECO:0007669"/>
    <property type="project" value="UniProtKB-EC"/>
</dbReference>
<protein>
    <recommendedName>
        <fullName evidence="3">protein-histidine N-methyltransferase</fullName>
        <ecNumber evidence="3">2.1.1.85</ecNumber>
    </recommendedName>
</protein>
<dbReference type="SUPFAM" id="SSF53335">
    <property type="entry name" value="S-adenosyl-L-methionine-dependent methyltransferases"/>
    <property type="match status" value="1"/>
</dbReference>
<evidence type="ECO:0000256" key="8">
    <source>
        <dbReference type="ARBA" id="ARBA00023242"/>
    </source>
</evidence>
<keyword evidence="8" id="KW-0539">Nucleus</keyword>
<organism evidence="11 12">
    <name type="scientific">Gymnopus androsaceus JB14</name>
    <dbReference type="NCBI Taxonomy" id="1447944"/>
    <lineage>
        <taxon>Eukaryota</taxon>
        <taxon>Fungi</taxon>
        <taxon>Dikarya</taxon>
        <taxon>Basidiomycota</taxon>
        <taxon>Agaricomycotina</taxon>
        <taxon>Agaricomycetes</taxon>
        <taxon>Agaricomycetidae</taxon>
        <taxon>Agaricales</taxon>
        <taxon>Marasmiineae</taxon>
        <taxon>Omphalotaceae</taxon>
        <taxon>Gymnopus</taxon>
    </lineage>
</organism>
<dbReference type="OrthoDB" id="1723750at2759"/>
<evidence type="ECO:0000256" key="5">
    <source>
        <dbReference type="ARBA" id="ARBA00022603"/>
    </source>
</evidence>
<dbReference type="Proteomes" id="UP000799118">
    <property type="component" value="Unassembled WGS sequence"/>
</dbReference>
<dbReference type="EC" id="2.1.1.85" evidence="3"/>
<evidence type="ECO:0000256" key="1">
    <source>
        <dbReference type="ARBA" id="ARBA00004123"/>
    </source>
</evidence>
<keyword evidence="6" id="KW-0808">Transferase</keyword>
<keyword evidence="7" id="KW-0949">S-adenosyl-L-methionine</keyword>
<dbReference type="AlphaFoldDB" id="A0A6A4I6F4"/>
<dbReference type="EMBL" id="ML769412">
    <property type="protein sequence ID" value="KAE9404998.1"/>
    <property type="molecule type" value="Genomic_DNA"/>
</dbReference>
<evidence type="ECO:0000256" key="3">
    <source>
        <dbReference type="ARBA" id="ARBA00012533"/>
    </source>
</evidence>
<proteinExistence type="inferred from homology"/>
<evidence type="ECO:0000256" key="2">
    <source>
        <dbReference type="ARBA" id="ARBA00004496"/>
    </source>
</evidence>
<evidence type="ECO:0000256" key="6">
    <source>
        <dbReference type="ARBA" id="ARBA00022679"/>
    </source>
</evidence>
<name>A0A6A4I6F4_9AGAR</name>
<dbReference type="GO" id="GO:0005737">
    <property type="term" value="C:cytoplasm"/>
    <property type="evidence" value="ECO:0007669"/>
    <property type="project" value="UniProtKB-SubCell"/>
</dbReference>
<dbReference type="GO" id="GO:0032259">
    <property type="term" value="P:methylation"/>
    <property type="evidence" value="ECO:0007669"/>
    <property type="project" value="UniProtKB-KW"/>
</dbReference>
<evidence type="ECO:0000313" key="12">
    <source>
        <dbReference type="Proteomes" id="UP000799118"/>
    </source>
</evidence>
<accession>A0A6A4I6F4</accession>
<dbReference type="PANTHER" id="PTHR14614">
    <property type="entry name" value="HEPATOCELLULAR CARCINOMA-ASSOCIATED ANTIGEN"/>
    <property type="match status" value="1"/>
</dbReference>
<sequence>MFKFDFDLEDADIDPDVDSLLQSSHPVQEPNNKQVHEAEENLGNDGGFVEKSIEHLLNALPPQLSYSPLEIPLSSSSSSQTYYLARRDLFDARFQVISEDKQDEKAPNDADPRLQFLDTPSDLVPGVYEGGLKTWECSQDMVDYLSASLDDGSLKGSRLLELGCGTGVPSLYLLQRIFSSPLEKISPKKTMIHLQDYNPSVLELVTFPNVLLAWYMSPASTPFLSSQTTQPSHQEPEPEDFDPDFPAPDPTTSGDLPITPTLKTAFIQSLEAYGVELRFFGGSWKSLRDAIVNDSALESKHSGLGDYDIVLTSETIYRTESVPDLIGVIWDATQTRPSASTVSDSLAKMALSRSATSLPRPLILVAAKVFYFGVGGGVDEFVEAVYKWNGTRTETKTVEEAEEVKNVEVKTVWEKNVGVGRRIVRILW</sequence>
<dbReference type="InterPro" id="IPR019410">
    <property type="entry name" value="Methyltransf_16"/>
</dbReference>
<keyword evidence="4" id="KW-0963">Cytoplasm</keyword>
<evidence type="ECO:0000256" key="10">
    <source>
        <dbReference type="SAM" id="MobiDB-lite"/>
    </source>
</evidence>
<evidence type="ECO:0000313" key="11">
    <source>
        <dbReference type="EMBL" id="KAE9404998.1"/>
    </source>
</evidence>
<comment type="similarity">
    <text evidence="9">Belongs to the methyltransferase superfamily. METTL18 family.</text>
</comment>
<dbReference type="PANTHER" id="PTHR14614:SF39">
    <property type="entry name" value="HISTIDINE PROTEIN METHYLTRANSFERASE 1 HOMOLOG"/>
    <property type="match status" value="1"/>
</dbReference>
<dbReference type="GO" id="GO:0005634">
    <property type="term" value="C:nucleus"/>
    <property type="evidence" value="ECO:0007669"/>
    <property type="project" value="UniProtKB-SubCell"/>
</dbReference>
<dbReference type="InterPro" id="IPR029063">
    <property type="entry name" value="SAM-dependent_MTases_sf"/>
</dbReference>
<dbReference type="Gene3D" id="3.40.50.150">
    <property type="entry name" value="Vaccinia Virus protein VP39"/>
    <property type="match status" value="1"/>
</dbReference>
<gene>
    <name evidence="11" type="ORF">BT96DRAFT_877124</name>
</gene>
<keyword evidence="12" id="KW-1185">Reference proteome</keyword>
<comment type="subcellular location">
    <subcellularLocation>
        <location evidence="2">Cytoplasm</location>
    </subcellularLocation>
    <subcellularLocation>
        <location evidence="1">Nucleus</location>
    </subcellularLocation>
</comment>